<dbReference type="Gene3D" id="3.30.530.20">
    <property type="match status" value="1"/>
</dbReference>
<dbReference type="SUPFAM" id="SSF55961">
    <property type="entry name" value="Bet v1-like"/>
    <property type="match status" value="1"/>
</dbReference>
<proteinExistence type="inferred from homology"/>
<dbReference type="OrthoDB" id="9800600at2"/>
<reference evidence="3 4" key="1">
    <citation type="submission" date="2017-07" db="EMBL/GenBank/DDBJ databases">
        <title>Elstera cyanobacteriorum sp. nov., a novel bacterium isolated from cyanobacterial aggregates in a eutrophic lake.</title>
        <authorList>
            <person name="Cai H."/>
        </authorList>
    </citation>
    <scope>NUCLEOTIDE SEQUENCE [LARGE SCALE GENOMIC DNA]</scope>
    <source>
        <strain evidence="3 4">TH019</strain>
    </source>
</reference>
<gene>
    <name evidence="3" type="ORF">CHR90_07235</name>
</gene>
<protein>
    <recommendedName>
        <fullName evidence="2">Activator of Hsp90 ATPase homologue 1/2-like C-terminal domain-containing protein</fullName>
    </recommendedName>
</protein>
<dbReference type="CDD" id="cd08899">
    <property type="entry name" value="SRPBCC_CalC_Aha1-like_6"/>
    <property type="match status" value="1"/>
</dbReference>
<dbReference type="AlphaFoldDB" id="A0A255XSI8"/>
<accession>A0A255XSI8</accession>
<dbReference type="InterPro" id="IPR023393">
    <property type="entry name" value="START-like_dom_sf"/>
</dbReference>
<dbReference type="EMBL" id="NOXS01000030">
    <property type="protein sequence ID" value="OYQ19903.1"/>
    <property type="molecule type" value="Genomic_DNA"/>
</dbReference>
<name>A0A255XSI8_9PROT</name>
<evidence type="ECO:0000313" key="4">
    <source>
        <dbReference type="Proteomes" id="UP000216361"/>
    </source>
</evidence>
<dbReference type="InterPro" id="IPR013538">
    <property type="entry name" value="ASHA1/2-like_C"/>
</dbReference>
<evidence type="ECO:0000256" key="1">
    <source>
        <dbReference type="ARBA" id="ARBA00006817"/>
    </source>
</evidence>
<feature type="domain" description="Activator of Hsp90 ATPase homologue 1/2-like C-terminal" evidence="2">
    <location>
        <begin position="39"/>
        <end position="151"/>
    </location>
</feature>
<dbReference type="Proteomes" id="UP000216361">
    <property type="component" value="Unassembled WGS sequence"/>
</dbReference>
<evidence type="ECO:0000259" key="2">
    <source>
        <dbReference type="Pfam" id="PF08327"/>
    </source>
</evidence>
<sequence>MRWKTISIGVTDMTAALPLGTFARAGDFVDVQFDRFYSHPIDKVWRALTDPERLADWMGVSTVEAVVGGKIAMMIGSPGAMQGEILTWDAPNVLEFTWRNPTSPEAIVRYALTAEGAGTRMIFTHTHMPYTSSARMMPGWHWFFDRLGAALTGDAAAGLTYEALQDQYVATYELSGVRLGHCDA</sequence>
<organism evidence="3 4">
    <name type="scientific">Elstera cyanobacteriorum</name>
    <dbReference type="NCBI Taxonomy" id="2022747"/>
    <lineage>
        <taxon>Bacteria</taxon>
        <taxon>Pseudomonadati</taxon>
        <taxon>Pseudomonadota</taxon>
        <taxon>Alphaproteobacteria</taxon>
        <taxon>Rhodospirillales</taxon>
        <taxon>Rhodospirillaceae</taxon>
        <taxon>Elstera</taxon>
    </lineage>
</organism>
<comment type="caution">
    <text evidence="3">The sequence shown here is derived from an EMBL/GenBank/DDBJ whole genome shotgun (WGS) entry which is preliminary data.</text>
</comment>
<evidence type="ECO:0000313" key="3">
    <source>
        <dbReference type="EMBL" id="OYQ19903.1"/>
    </source>
</evidence>
<comment type="similarity">
    <text evidence="1">Belongs to the AHA1 family.</text>
</comment>
<keyword evidence="4" id="KW-1185">Reference proteome</keyword>
<dbReference type="Pfam" id="PF08327">
    <property type="entry name" value="AHSA1"/>
    <property type="match status" value="1"/>
</dbReference>